<evidence type="ECO:0000313" key="3">
    <source>
        <dbReference type="Proteomes" id="UP000799444"/>
    </source>
</evidence>
<dbReference type="OrthoDB" id="1193027at2759"/>
<evidence type="ECO:0000313" key="2">
    <source>
        <dbReference type="EMBL" id="KAF2727417.1"/>
    </source>
</evidence>
<name>A0A9P4QMD3_9PLEO</name>
<evidence type="ECO:0000256" key="1">
    <source>
        <dbReference type="SAM" id="SignalP"/>
    </source>
</evidence>
<dbReference type="EMBL" id="ML996334">
    <property type="protein sequence ID" value="KAF2727417.1"/>
    <property type="molecule type" value="Genomic_DNA"/>
</dbReference>
<accession>A0A9P4QMD3</accession>
<keyword evidence="1" id="KW-0732">Signal</keyword>
<keyword evidence="3" id="KW-1185">Reference proteome</keyword>
<dbReference type="Proteomes" id="UP000799444">
    <property type="component" value="Unassembled WGS sequence"/>
</dbReference>
<organism evidence="2 3">
    <name type="scientific">Polyplosphaeria fusca</name>
    <dbReference type="NCBI Taxonomy" id="682080"/>
    <lineage>
        <taxon>Eukaryota</taxon>
        <taxon>Fungi</taxon>
        <taxon>Dikarya</taxon>
        <taxon>Ascomycota</taxon>
        <taxon>Pezizomycotina</taxon>
        <taxon>Dothideomycetes</taxon>
        <taxon>Pleosporomycetidae</taxon>
        <taxon>Pleosporales</taxon>
        <taxon>Tetraplosphaeriaceae</taxon>
        <taxon>Polyplosphaeria</taxon>
    </lineage>
</organism>
<dbReference type="Gene3D" id="1.10.530.10">
    <property type="match status" value="1"/>
</dbReference>
<feature type="chain" id="PRO_5040177049" description="Transglycosylase SLT domain-containing protein" evidence="1">
    <location>
        <begin position="17"/>
        <end position="298"/>
    </location>
</feature>
<sequence length="298" mass="32438">MQSLASLLLFAPLSYALPNPQYQPAVTPVFGDTSAVLRAEVKSKWYADPTAQSTSNYANQLPANPGEYKCVGPTLDKFPSFEEWLSFEQLWDLNNNQDPSIPTWTVNGAVNTQYAGYVKSAIQSVSKKSGVDARIILSIILEECHGKLDVECTDGDGSKSDCGMMQIRGGAKFDASKPQKSITQMVTDGVYGVPASRTQATTNKNGTPGLLTLLNAVPGSLWGLPTDGYWCGNPYTTAKIYNTGNINGTNLNEQDPEDEMWFRVYPSDFANRLLGWNGGIAGVQQSRSCPGFESRTDY</sequence>
<feature type="signal peptide" evidence="1">
    <location>
        <begin position="1"/>
        <end position="16"/>
    </location>
</feature>
<comment type="caution">
    <text evidence="2">The sequence shown here is derived from an EMBL/GenBank/DDBJ whole genome shotgun (WGS) entry which is preliminary data.</text>
</comment>
<proteinExistence type="predicted"/>
<reference evidence="2" key="1">
    <citation type="journal article" date="2020" name="Stud. Mycol.">
        <title>101 Dothideomycetes genomes: a test case for predicting lifestyles and emergence of pathogens.</title>
        <authorList>
            <person name="Haridas S."/>
            <person name="Albert R."/>
            <person name="Binder M."/>
            <person name="Bloem J."/>
            <person name="Labutti K."/>
            <person name="Salamov A."/>
            <person name="Andreopoulos B."/>
            <person name="Baker S."/>
            <person name="Barry K."/>
            <person name="Bills G."/>
            <person name="Bluhm B."/>
            <person name="Cannon C."/>
            <person name="Castanera R."/>
            <person name="Culley D."/>
            <person name="Daum C."/>
            <person name="Ezra D."/>
            <person name="Gonzalez J."/>
            <person name="Henrissat B."/>
            <person name="Kuo A."/>
            <person name="Liang C."/>
            <person name="Lipzen A."/>
            <person name="Lutzoni F."/>
            <person name="Magnuson J."/>
            <person name="Mondo S."/>
            <person name="Nolan M."/>
            <person name="Ohm R."/>
            <person name="Pangilinan J."/>
            <person name="Park H.-J."/>
            <person name="Ramirez L."/>
            <person name="Alfaro M."/>
            <person name="Sun H."/>
            <person name="Tritt A."/>
            <person name="Yoshinaga Y."/>
            <person name="Zwiers L.-H."/>
            <person name="Turgeon B."/>
            <person name="Goodwin S."/>
            <person name="Spatafora J."/>
            <person name="Crous P."/>
            <person name="Grigoriev I."/>
        </authorList>
    </citation>
    <scope>NUCLEOTIDE SEQUENCE</scope>
    <source>
        <strain evidence="2">CBS 125425</strain>
    </source>
</reference>
<evidence type="ECO:0008006" key="4">
    <source>
        <dbReference type="Google" id="ProtNLM"/>
    </source>
</evidence>
<protein>
    <recommendedName>
        <fullName evidence="4">Transglycosylase SLT domain-containing protein</fullName>
    </recommendedName>
</protein>
<dbReference type="AlphaFoldDB" id="A0A9P4QMD3"/>
<gene>
    <name evidence="2" type="ORF">EJ04DRAFT_582060</name>
</gene>